<feature type="compositionally biased region" description="Polar residues" evidence="1">
    <location>
        <begin position="1224"/>
        <end position="1240"/>
    </location>
</feature>
<feature type="compositionally biased region" description="Low complexity" evidence="1">
    <location>
        <begin position="148"/>
        <end position="168"/>
    </location>
</feature>
<organism evidence="2 3">
    <name type="scientific">Coccomyxa viridis</name>
    <dbReference type="NCBI Taxonomy" id="1274662"/>
    <lineage>
        <taxon>Eukaryota</taxon>
        <taxon>Viridiplantae</taxon>
        <taxon>Chlorophyta</taxon>
        <taxon>core chlorophytes</taxon>
        <taxon>Trebouxiophyceae</taxon>
        <taxon>Trebouxiophyceae incertae sedis</taxon>
        <taxon>Coccomyxaceae</taxon>
        <taxon>Coccomyxa</taxon>
    </lineage>
</organism>
<feature type="compositionally biased region" description="Low complexity" evidence="1">
    <location>
        <begin position="123"/>
        <end position="133"/>
    </location>
</feature>
<evidence type="ECO:0000313" key="3">
    <source>
        <dbReference type="Proteomes" id="UP001497392"/>
    </source>
</evidence>
<feature type="region of interest" description="Disordered" evidence="1">
    <location>
        <begin position="406"/>
        <end position="427"/>
    </location>
</feature>
<feature type="compositionally biased region" description="Low complexity" evidence="1">
    <location>
        <begin position="35"/>
        <end position="60"/>
    </location>
</feature>
<feature type="region of interest" description="Disordered" evidence="1">
    <location>
        <begin position="1221"/>
        <end position="1243"/>
    </location>
</feature>
<feature type="region of interest" description="Disordered" evidence="1">
    <location>
        <begin position="1097"/>
        <end position="1121"/>
    </location>
</feature>
<feature type="compositionally biased region" description="Polar residues" evidence="1">
    <location>
        <begin position="943"/>
        <end position="964"/>
    </location>
</feature>
<dbReference type="Proteomes" id="UP001497392">
    <property type="component" value="Unassembled WGS sequence"/>
</dbReference>
<feature type="compositionally biased region" description="Polar residues" evidence="1">
    <location>
        <begin position="198"/>
        <end position="208"/>
    </location>
</feature>
<feature type="region of interest" description="Disordered" evidence="1">
    <location>
        <begin position="1165"/>
        <end position="1189"/>
    </location>
</feature>
<comment type="caution">
    <text evidence="2">The sequence shown here is derived from an EMBL/GenBank/DDBJ whole genome shotgun (WGS) entry which is preliminary data.</text>
</comment>
<keyword evidence="3" id="KW-1185">Reference proteome</keyword>
<evidence type="ECO:0000256" key="1">
    <source>
        <dbReference type="SAM" id="MobiDB-lite"/>
    </source>
</evidence>
<feature type="compositionally biased region" description="Low complexity" evidence="1">
    <location>
        <begin position="794"/>
        <end position="813"/>
    </location>
</feature>
<feature type="region of interest" description="Disordered" evidence="1">
    <location>
        <begin position="1271"/>
        <end position="1290"/>
    </location>
</feature>
<feature type="region of interest" description="Disordered" evidence="1">
    <location>
        <begin position="532"/>
        <end position="643"/>
    </location>
</feature>
<proteinExistence type="predicted"/>
<feature type="region of interest" description="Disordered" evidence="1">
    <location>
        <begin position="719"/>
        <end position="829"/>
    </location>
</feature>
<feature type="compositionally biased region" description="Low complexity" evidence="1">
    <location>
        <begin position="1165"/>
        <end position="1175"/>
    </location>
</feature>
<feature type="compositionally biased region" description="Polar residues" evidence="1">
    <location>
        <begin position="553"/>
        <end position="562"/>
    </location>
</feature>
<feature type="compositionally biased region" description="Low complexity" evidence="1">
    <location>
        <begin position="1301"/>
        <end position="1313"/>
    </location>
</feature>
<accession>A0ABP1GAL4</accession>
<feature type="region of interest" description="Disordered" evidence="1">
    <location>
        <begin position="1047"/>
        <end position="1078"/>
    </location>
</feature>
<feature type="region of interest" description="Disordered" evidence="1">
    <location>
        <begin position="1"/>
        <end position="220"/>
    </location>
</feature>
<feature type="compositionally biased region" description="Polar residues" evidence="1">
    <location>
        <begin position="536"/>
        <end position="545"/>
    </location>
</feature>
<dbReference type="EMBL" id="CAXHTA020000017">
    <property type="protein sequence ID" value="CAL5227703.1"/>
    <property type="molecule type" value="Genomic_DNA"/>
</dbReference>
<feature type="region of interest" description="Disordered" evidence="1">
    <location>
        <begin position="1299"/>
        <end position="1318"/>
    </location>
</feature>
<feature type="region of interest" description="Disordered" evidence="1">
    <location>
        <begin position="293"/>
        <end position="340"/>
    </location>
</feature>
<feature type="region of interest" description="Disordered" evidence="1">
    <location>
        <begin position="913"/>
        <end position="1003"/>
    </location>
</feature>
<gene>
    <name evidence="2" type="primary">g10712</name>
    <name evidence="2" type="ORF">VP750_LOCUS9609</name>
</gene>
<feature type="compositionally biased region" description="Basic and acidic residues" evidence="1">
    <location>
        <begin position="174"/>
        <end position="186"/>
    </location>
</feature>
<feature type="region of interest" description="Disordered" evidence="1">
    <location>
        <begin position="241"/>
        <end position="281"/>
    </location>
</feature>
<sequence length="1409" mass="145475">MPSPGGAQAVVAKHPDIAQSSSSHAAEGGVSPQEASASSKGSSRLRRSTSSASSRSRSQSEGGHNSRARAAARLGQLERLKAHRQSAQAGRAATQKGPSASASERQLPGHPAGRLGNRPSQPGSGRSFSGAAGARHRSSSKGYLDRYAAACAASGKTASPAQPQEQDPQQPPQPEERVSARGEESTRSGGTVRPGSAESRTGTSQEATTAAHHNLAEPGVEDTAPCITQCSSDTVPLSSHASVASQTAPSVDSHVSTSEPGATEQCSHDAHGTHVDTEHEQADMPGMAQAELGQLPGECPQAPGRAKPLPQAEPPVCSPQTHPEGSHASPARLRSPLPAPGMPAGSVGVLFVQPPPETEVVQKILGTVGALKDAGPPALAAASNMQQLVNLHVYAAAGPTQHIDAAQQPGSAASIPGLGPQKGASLVEPRSPLTSVEEGPASQFWEVQKRAADVPAEPAQGRPRGLPKLLAGLCSCFAPGPHASPSESNVVNLCMTPGMPADREILPTVLDCSEAIPEEHSSILDSQSDMEAHLSATETTVNSDVASLRKENSFPTAPTENRPSLPKAAPDQGSLPTAAMAKQSSLPKAVQEQGSLPAGLQEQGTTPATLQQQQQQDSNTPEPMPEPEPEGANAWSPPPDQALVPFVSSTMALFNRASPGGCGQADAASQESAGSDRVELAASIVENDTDAEETQAQPTAEVQGNATLQTQTSLAELLQSEGESSAHAAPMQRSDKKPAQGGKDSVTKRLLPGPGKKGSLKAYLERQHPGMPSALLDPKAPAPWRSSPARRAKPSTAKQAPAPSAAGCAGPRARTPPRHSATPQGKASPLHVPVYQREGSPALAALAKSRSSQQTFWKQTQAWSPAKSKIAIVKGPSKHPKGAAISIACTAAPSQAAELASQRAVAADMSASAQPASCQDKQPVKQANPAGKRAVHAAISQLHEVSQTGKTSLKPPQSTGTTDYRPSAVPTRTAVERSGRVPRTRNSAAGADAAKRRCPAGGAMPGQQMPHLLAAMLGPGLRTNALLESGNSMGSVHSMQASRIAMQSIGEAQRAASRDRSRSAASTRPLAGAKGSGVTALERQVLQQYLGARQLRDKTAAERGVPSPNRRYSSAQPVPQRHGVEACDAVLPERSSRANTGLSASLEAELRDLERHWEDLDRADAQNAAQAQPAAHDMGEYDEDEELQAQKKVASVIERWESRSISADALQHMRERASAYASLRGSSADGSATDEASTPKGSKEVLDEGLTFATLDMLEQLSSPAEKLAAPGAQDGVEHPGHSSKASTDMESICEARTLPDSHSPLSSATSSLSHRDAAARSAEKLPFARDSSLVAAVAAATSPGASLPQAAALTSGLKPKRLTDTFSTAADESLSCDPKIESLSSSERSLNAAQLGIAGSGADDVSST</sequence>
<feature type="compositionally biased region" description="Basic and acidic residues" evidence="1">
    <location>
        <begin position="266"/>
        <end position="281"/>
    </location>
</feature>
<protein>
    <submittedName>
        <fullName evidence="2">G10712 protein</fullName>
    </submittedName>
</protein>
<name>A0ABP1GAL4_9CHLO</name>
<feature type="compositionally biased region" description="Polar residues" evidence="1">
    <location>
        <begin position="241"/>
        <end position="260"/>
    </location>
</feature>
<reference evidence="2 3" key="1">
    <citation type="submission" date="2024-06" db="EMBL/GenBank/DDBJ databases">
        <authorList>
            <person name="Kraege A."/>
            <person name="Thomma B."/>
        </authorList>
    </citation>
    <scope>NUCLEOTIDE SEQUENCE [LARGE SCALE GENOMIC DNA]</scope>
</reference>
<evidence type="ECO:0000313" key="2">
    <source>
        <dbReference type="EMBL" id="CAL5227703.1"/>
    </source>
</evidence>